<feature type="transmembrane region" description="Helical" evidence="1">
    <location>
        <begin position="61"/>
        <end position="83"/>
    </location>
</feature>
<dbReference type="RefSeq" id="XP_073982754.1">
    <property type="nucleotide sequence ID" value="XM_074126653.1"/>
</dbReference>
<sequence>MMATDFPDRREVEPDQALTCVSVMDSILDQVTVYQLGRGVPRENYSYMTLMSAMMTMVGRAVHAVFSLVLALAPITEIALHVLRFTLEKFSEISRTQSKQELSIKLLIFAVQLLTALFMVTFVFGTIMCPVFFMGIAVMSKLLYMATGRSLLP</sequence>
<name>A0A4P6D7B6_RHOPR</name>
<dbReference type="EMBL" id="GHKJ01001043">
    <property type="protein sequence ID" value="MOY46073.1"/>
    <property type="molecule type" value="Transcribed_RNA"/>
</dbReference>
<keyword evidence="1" id="KW-1133">Transmembrane helix</keyword>
<keyword evidence="1" id="KW-0812">Transmembrane</keyword>
<reference evidence="2" key="1">
    <citation type="submission" date="2019-04" db="EMBL/GenBank/DDBJ databases">
        <title>Analysis of the testis transcriptome of the Chagas disease vector Rhodnius prolixus.</title>
        <authorList>
            <person name="Cesar J."/>
            <person name="Ribeiro J.M."/>
            <person name="Pereira M.H."/>
            <person name="Araujo R.N."/>
            <person name="Gontijo N.F."/>
            <person name="Pessoa G."/>
            <person name="Sant'Anna M.V."/>
            <person name="Sorgine M.H."/>
            <person name="Majerowicz D."/>
            <person name="Carvalho A.B."/>
            <person name="Braz G."/>
            <person name="Mesquita R."/>
            <person name="Lagerblad P.O."/>
            <person name="Koerich L.B."/>
        </authorList>
    </citation>
    <scope>NUCLEOTIDE SEQUENCE</scope>
</reference>
<keyword evidence="1" id="KW-0472">Membrane</keyword>
<organism evidence="2">
    <name type="scientific">Rhodnius prolixus</name>
    <name type="common">Triatomid bug</name>
    <dbReference type="NCBI Taxonomy" id="13249"/>
    <lineage>
        <taxon>Eukaryota</taxon>
        <taxon>Metazoa</taxon>
        <taxon>Ecdysozoa</taxon>
        <taxon>Arthropoda</taxon>
        <taxon>Hexapoda</taxon>
        <taxon>Insecta</taxon>
        <taxon>Pterygota</taxon>
        <taxon>Neoptera</taxon>
        <taxon>Paraneoptera</taxon>
        <taxon>Hemiptera</taxon>
        <taxon>Heteroptera</taxon>
        <taxon>Panheteroptera</taxon>
        <taxon>Cimicomorpha</taxon>
        <taxon>Reduviidae</taxon>
        <taxon>Triatominae</taxon>
        <taxon>Rhodnius</taxon>
    </lineage>
</organism>
<proteinExistence type="predicted"/>
<dbReference type="GeneID" id="141453429"/>
<dbReference type="AlphaFoldDB" id="A0A4P6D7B6"/>
<protein>
    <submittedName>
        <fullName evidence="2">Putative lipase 8 panstrongylus lignarius</fullName>
    </submittedName>
</protein>
<evidence type="ECO:0000313" key="2">
    <source>
        <dbReference type="EMBL" id="MOY46073.1"/>
    </source>
</evidence>
<evidence type="ECO:0000256" key="1">
    <source>
        <dbReference type="SAM" id="Phobius"/>
    </source>
</evidence>
<dbReference type="VEuPathDB" id="VectorBase:RPRC006652"/>
<accession>A0A4P6D7B6</accession>